<dbReference type="OrthoDB" id="796750at2"/>
<dbReference type="Gene3D" id="1.10.1740.10">
    <property type="match status" value="1"/>
</dbReference>
<dbReference type="Proteomes" id="UP000198670">
    <property type="component" value="Unassembled WGS sequence"/>
</dbReference>
<gene>
    <name evidence="1" type="ORF">SAMN05444682_106168</name>
</gene>
<proteinExistence type="predicted"/>
<dbReference type="EMBL" id="FOQO01000006">
    <property type="protein sequence ID" value="SFI89167.1"/>
    <property type="molecule type" value="Genomic_DNA"/>
</dbReference>
<reference evidence="1 2" key="1">
    <citation type="submission" date="2016-10" db="EMBL/GenBank/DDBJ databases">
        <authorList>
            <person name="de Groot N.N."/>
        </authorList>
    </citation>
    <scope>NUCLEOTIDE SEQUENCE [LARGE SCALE GENOMIC DNA]</scope>
    <source>
        <strain evidence="1 2">RK1</strain>
    </source>
</reference>
<dbReference type="RefSeq" id="WP_090627617.1">
    <property type="nucleotide sequence ID" value="NZ_FOQO01000006.1"/>
</dbReference>
<sequence>MENIVDRELIARIRRSDEHAFYAFCNRHWKSIYLSLLSETGDKNVAFEQVKGLFAEFWNRRRHLPGLSTTVVEYIIANGLGRPQRNKLPVSWGLLFRDKHLKYK</sequence>
<accession>A0A1I3LWX5</accession>
<name>A0A1I3LWX5_9SPHI</name>
<evidence type="ECO:0000313" key="2">
    <source>
        <dbReference type="Proteomes" id="UP000198670"/>
    </source>
</evidence>
<dbReference type="STRING" id="1477437.SAMN05444682_106168"/>
<organism evidence="1 2">
    <name type="scientific">Parapedobacter indicus</name>
    <dbReference type="NCBI Taxonomy" id="1477437"/>
    <lineage>
        <taxon>Bacteria</taxon>
        <taxon>Pseudomonadati</taxon>
        <taxon>Bacteroidota</taxon>
        <taxon>Sphingobacteriia</taxon>
        <taxon>Sphingobacteriales</taxon>
        <taxon>Sphingobacteriaceae</taxon>
        <taxon>Parapedobacter</taxon>
    </lineage>
</organism>
<protein>
    <recommendedName>
        <fullName evidence="3">RNA polymerase sigma-70 factor, ECF subfamily</fullName>
    </recommendedName>
</protein>
<keyword evidence="2" id="KW-1185">Reference proteome</keyword>
<dbReference type="AlphaFoldDB" id="A0A1I3LWX5"/>
<evidence type="ECO:0008006" key="3">
    <source>
        <dbReference type="Google" id="ProtNLM"/>
    </source>
</evidence>
<evidence type="ECO:0000313" key="1">
    <source>
        <dbReference type="EMBL" id="SFI89167.1"/>
    </source>
</evidence>